<feature type="compositionally biased region" description="Gly residues" evidence="1">
    <location>
        <begin position="173"/>
        <end position="183"/>
    </location>
</feature>
<name>A0A835XUS3_9CHLO</name>
<reference evidence="2" key="1">
    <citation type="journal article" date="2020" name="bioRxiv">
        <title>Comparative genomics of Chlamydomonas.</title>
        <authorList>
            <person name="Craig R.J."/>
            <person name="Hasan A.R."/>
            <person name="Ness R.W."/>
            <person name="Keightley P.D."/>
        </authorList>
    </citation>
    <scope>NUCLEOTIDE SEQUENCE</scope>
    <source>
        <strain evidence="2">CCAP 11/70</strain>
    </source>
</reference>
<accession>A0A835XUS3</accession>
<dbReference type="Proteomes" id="UP000612055">
    <property type="component" value="Unassembled WGS sequence"/>
</dbReference>
<organism evidence="2 3">
    <name type="scientific">Edaphochlamys debaryana</name>
    <dbReference type="NCBI Taxonomy" id="47281"/>
    <lineage>
        <taxon>Eukaryota</taxon>
        <taxon>Viridiplantae</taxon>
        <taxon>Chlorophyta</taxon>
        <taxon>core chlorophytes</taxon>
        <taxon>Chlorophyceae</taxon>
        <taxon>CS clade</taxon>
        <taxon>Chlamydomonadales</taxon>
        <taxon>Chlamydomonadales incertae sedis</taxon>
        <taxon>Edaphochlamys</taxon>
    </lineage>
</organism>
<sequence>MSTGLVALQAKSFWYGKLRAKTTRRPSVLSAYLRILALHPDGPDSAAARVQAYEELKKQHAAARRTTPQEHAGDGSGNEDERDAAVAGAGQPSAGQAPEAAAMAGGSQQQPGGTWQPPAPQPASVEPADLGNGEGAWAEGRVGEAWDESGARDTAEPLSALFQPGGSEEEGGSAEGHGAGQSGTAGRSSSSGANARGAAAVSSSSGSVDVAAAGSSGGGLSHRLAAVTSAALSGVRTLGPPPDWDQLNAPPGLAGQTQRVPAWGPDGSLSAQQRPFSTSPGYAPQPWRLPSADDAERGPLSASAAVSAGAEPRLQMAQGWGPASGEPSGHVRVGGC</sequence>
<protein>
    <submittedName>
        <fullName evidence="2">Uncharacterized protein</fullName>
    </submittedName>
</protein>
<evidence type="ECO:0000313" key="2">
    <source>
        <dbReference type="EMBL" id="KAG2491537.1"/>
    </source>
</evidence>
<evidence type="ECO:0000313" key="3">
    <source>
        <dbReference type="Proteomes" id="UP000612055"/>
    </source>
</evidence>
<feature type="compositionally biased region" description="Low complexity" evidence="1">
    <location>
        <begin position="85"/>
        <end position="107"/>
    </location>
</feature>
<dbReference type="AlphaFoldDB" id="A0A835XUS3"/>
<feature type="compositionally biased region" description="Polar residues" evidence="1">
    <location>
        <begin position="269"/>
        <end position="280"/>
    </location>
</feature>
<dbReference type="EMBL" id="JAEHOE010000052">
    <property type="protein sequence ID" value="KAG2491537.1"/>
    <property type="molecule type" value="Genomic_DNA"/>
</dbReference>
<gene>
    <name evidence="2" type="ORF">HYH03_010108</name>
</gene>
<proteinExistence type="predicted"/>
<evidence type="ECO:0000256" key="1">
    <source>
        <dbReference type="SAM" id="MobiDB-lite"/>
    </source>
</evidence>
<feature type="region of interest" description="Disordered" evidence="1">
    <location>
        <begin position="57"/>
        <end position="220"/>
    </location>
</feature>
<feature type="region of interest" description="Disordered" evidence="1">
    <location>
        <begin position="234"/>
        <end position="336"/>
    </location>
</feature>
<feature type="compositionally biased region" description="Basic and acidic residues" evidence="1">
    <location>
        <begin position="141"/>
        <end position="155"/>
    </location>
</feature>
<keyword evidence="3" id="KW-1185">Reference proteome</keyword>
<comment type="caution">
    <text evidence="2">The sequence shown here is derived from an EMBL/GenBank/DDBJ whole genome shotgun (WGS) entry which is preliminary data.</text>
</comment>
<feature type="compositionally biased region" description="Low complexity" evidence="1">
    <location>
        <begin position="184"/>
        <end position="214"/>
    </location>
</feature>